<evidence type="ECO:0000256" key="3">
    <source>
        <dbReference type="ARBA" id="ARBA00007588"/>
    </source>
</evidence>
<comment type="similarity">
    <text evidence="3">Belongs to the lysine N(6)-hydroxylase/L-ornithine N(5)-oxygenase family.</text>
</comment>
<evidence type="ECO:0000256" key="13">
    <source>
        <dbReference type="ARBA" id="ARBA00032493"/>
    </source>
</evidence>
<keyword evidence="6" id="KW-0285">Flavoprotein</keyword>
<evidence type="ECO:0000313" key="17">
    <source>
        <dbReference type="EMBL" id="GAA3703035.1"/>
    </source>
</evidence>
<comment type="catalytic activity">
    <reaction evidence="15">
        <text>L-lysine + NADPH + O2 = N(6)-hydroxy-L-lysine + NADP(+) + H2O</text>
        <dbReference type="Rhea" id="RHEA:23228"/>
        <dbReference type="ChEBI" id="CHEBI:15377"/>
        <dbReference type="ChEBI" id="CHEBI:15379"/>
        <dbReference type="ChEBI" id="CHEBI:32551"/>
        <dbReference type="ChEBI" id="CHEBI:57783"/>
        <dbReference type="ChEBI" id="CHEBI:57820"/>
        <dbReference type="ChEBI" id="CHEBI:58349"/>
        <dbReference type="EC" id="1.14.13.59"/>
    </reaction>
</comment>
<evidence type="ECO:0000256" key="1">
    <source>
        <dbReference type="ARBA" id="ARBA00001974"/>
    </source>
</evidence>
<dbReference type="Pfam" id="PF13434">
    <property type="entry name" value="Lys_Orn_oxgnase"/>
    <property type="match status" value="2"/>
</dbReference>
<dbReference type="InterPro" id="IPR025700">
    <property type="entry name" value="Lys/Orn_oxygenase"/>
</dbReference>
<dbReference type="PANTHER" id="PTHR42802:SF1">
    <property type="entry name" value="L-ORNITHINE N(5)-MONOOXYGENASE"/>
    <property type="match status" value="1"/>
</dbReference>
<comment type="cofactor">
    <cofactor evidence="1">
        <name>FAD</name>
        <dbReference type="ChEBI" id="CHEBI:57692"/>
    </cofactor>
</comment>
<dbReference type="PANTHER" id="PTHR42802">
    <property type="entry name" value="MONOOXYGENASE"/>
    <property type="match status" value="1"/>
</dbReference>
<feature type="region of interest" description="Disordered" evidence="16">
    <location>
        <begin position="209"/>
        <end position="237"/>
    </location>
</feature>
<keyword evidence="8" id="KW-0521">NADP</keyword>
<evidence type="ECO:0000256" key="7">
    <source>
        <dbReference type="ARBA" id="ARBA00022827"/>
    </source>
</evidence>
<feature type="compositionally biased region" description="Low complexity" evidence="16">
    <location>
        <begin position="209"/>
        <end position="233"/>
    </location>
</feature>
<evidence type="ECO:0000256" key="10">
    <source>
        <dbReference type="ARBA" id="ARBA00023033"/>
    </source>
</evidence>
<reference evidence="18" key="1">
    <citation type="journal article" date="2019" name="Int. J. Syst. Evol. Microbiol.">
        <title>The Global Catalogue of Microorganisms (GCM) 10K type strain sequencing project: providing services to taxonomists for standard genome sequencing and annotation.</title>
        <authorList>
            <consortium name="The Broad Institute Genomics Platform"/>
            <consortium name="The Broad Institute Genome Sequencing Center for Infectious Disease"/>
            <person name="Wu L."/>
            <person name="Ma J."/>
        </authorList>
    </citation>
    <scope>NUCLEOTIDE SEQUENCE [LARGE SCALE GENOMIC DNA]</scope>
    <source>
        <strain evidence="18">JCM 16961</strain>
    </source>
</reference>
<keyword evidence="18" id="KW-1185">Reference proteome</keyword>
<keyword evidence="10" id="KW-0503">Monooxygenase</keyword>
<dbReference type="Proteomes" id="UP001501536">
    <property type="component" value="Unassembled WGS sequence"/>
</dbReference>
<name>A0ABP7DDJ3_9MICC</name>
<dbReference type="SUPFAM" id="SSF51905">
    <property type="entry name" value="FAD/NAD(P)-binding domain"/>
    <property type="match status" value="2"/>
</dbReference>
<dbReference type="Gene3D" id="3.50.50.60">
    <property type="entry name" value="FAD/NAD(P)-binding domain"/>
    <property type="match status" value="1"/>
</dbReference>
<evidence type="ECO:0000256" key="12">
    <source>
        <dbReference type="ARBA" id="ARBA00031158"/>
    </source>
</evidence>
<evidence type="ECO:0000256" key="2">
    <source>
        <dbReference type="ARBA" id="ARBA00004924"/>
    </source>
</evidence>
<keyword evidence="7" id="KW-0274">FAD</keyword>
<proteinExistence type="inferred from homology"/>
<dbReference type="EC" id="1.14.13.59" evidence="4"/>
<evidence type="ECO:0000256" key="9">
    <source>
        <dbReference type="ARBA" id="ARBA00023002"/>
    </source>
</evidence>
<keyword evidence="9" id="KW-0560">Oxidoreductase</keyword>
<evidence type="ECO:0000256" key="4">
    <source>
        <dbReference type="ARBA" id="ARBA00013076"/>
    </source>
</evidence>
<comment type="caution">
    <text evidence="17">The sequence shown here is derived from an EMBL/GenBank/DDBJ whole genome shotgun (WGS) entry which is preliminary data.</text>
</comment>
<dbReference type="RefSeq" id="WP_344882563.1">
    <property type="nucleotide sequence ID" value="NZ_BAABCJ010000002.1"/>
</dbReference>
<evidence type="ECO:0000256" key="15">
    <source>
        <dbReference type="ARBA" id="ARBA00048407"/>
    </source>
</evidence>
<feature type="region of interest" description="Disordered" evidence="16">
    <location>
        <begin position="480"/>
        <end position="508"/>
    </location>
</feature>
<gene>
    <name evidence="17" type="ORF">GCM10022377_15830</name>
</gene>
<evidence type="ECO:0000256" key="8">
    <source>
        <dbReference type="ARBA" id="ARBA00022857"/>
    </source>
</evidence>
<sequence>MTAAQPDHPSPASRRSEAVYDAVGVGAGPFNLGFAALAQGSGLDVAVFDANESFAWHPGMMLPGTHLQVPFMADLVTMADPTHPLSFLNYLKRHGRIYPFYIREDFYALRAEYNAYLAWAAAELPSVRFGHAVTECRHDGDAYVLTVRAPEGPLTVRAQHLVLGTGTQPYVPDTVDPVALASGTVLHTSEYTRRRAELLAAGTGSMAASSAASSADPGAGPGAGPAAEADAGSRSATPPRRIAVIGSGQSAAEVVADLLENLGTLPDGTEQELVWATRSSRFFPLEYTKLTLEMTSPDYIDHFHGLPQSVRDRLSAEQKGLYKGINADLIDHLHELLYQRSLEPDWSPGRVRLLTSTALEAAEAISGGGVSLLLSHEEDGGAHRLDADAVVLATGYRYAEPEFLDGVAERIRRLPDGRLDVDREYSVGVHGDILVQNAELHTHGFTAPDLGMGAYRNSVIVNRLAGREVYPVERRIAFQEFGTPQPATTTPSPAPAHPHAHAVQEAAR</sequence>
<evidence type="ECO:0000256" key="14">
    <source>
        <dbReference type="ARBA" id="ARBA00032738"/>
    </source>
</evidence>
<comment type="pathway">
    <text evidence="2">Siderophore biosynthesis.</text>
</comment>
<dbReference type="InterPro" id="IPR036188">
    <property type="entry name" value="FAD/NAD-bd_sf"/>
</dbReference>
<protein>
    <recommendedName>
        <fullName evidence="5">L-lysine N6-monooxygenase MbtG</fullName>
        <ecNumber evidence="4">1.14.13.59</ecNumber>
    </recommendedName>
    <alternativeName>
        <fullName evidence="14">Lysine 6-N-hydroxylase</fullName>
    </alternativeName>
    <alternativeName>
        <fullName evidence="13">Lysine N6-hydroxylase</fullName>
    </alternativeName>
    <alternativeName>
        <fullName evidence="11">Lysine-N-oxygenase</fullName>
    </alternativeName>
    <alternativeName>
        <fullName evidence="12">Mycobactin synthase protein G</fullName>
    </alternativeName>
</protein>
<evidence type="ECO:0000256" key="5">
    <source>
        <dbReference type="ARBA" id="ARBA00016406"/>
    </source>
</evidence>
<dbReference type="EMBL" id="BAABCJ010000002">
    <property type="protein sequence ID" value="GAA3703035.1"/>
    <property type="molecule type" value="Genomic_DNA"/>
</dbReference>
<evidence type="ECO:0000256" key="11">
    <source>
        <dbReference type="ARBA" id="ARBA00029939"/>
    </source>
</evidence>
<accession>A0ABP7DDJ3</accession>
<evidence type="ECO:0000313" key="18">
    <source>
        <dbReference type="Proteomes" id="UP001501536"/>
    </source>
</evidence>
<evidence type="ECO:0000256" key="16">
    <source>
        <dbReference type="SAM" id="MobiDB-lite"/>
    </source>
</evidence>
<organism evidence="17 18">
    <name type="scientific">Zhihengliuella alba</name>
    <dbReference type="NCBI Taxonomy" id="547018"/>
    <lineage>
        <taxon>Bacteria</taxon>
        <taxon>Bacillati</taxon>
        <taxon>Actinomycetota</taxon>
        <taxon>Actinomycetes</taxon>
        <taxon>Micrococcales</taxon>
        <taxon>Micrococcaceae</taxon>
        <taxon>Zhihengliuella</taxon>
    </lineage>
</organism>
<evidence type="ECO:0000256" key="6">
    <source>
        <dbReference type="ARBA" id="ARBA00022630"/>
    </source>
</evidence>